<name>A0A5A7UZX2_CUCMM</name>
<keyword evidence="1" id="KW-0378">Hydrolase</keyword>
<evidence type="ECO:0000313" key="6">
    <source>
        <dbReference type="Proteomes" id="UP000321393"/>
    </source>
</evidence>
<accession>A0A5A7UZX2</accession>
<keyword evidence="1" id="KW-0645">Protease</keyword>
<dbReference type="EMBL" id="SSTE01005892">
    <property type="protein sequence ID" value="KAA0059756.1"/>
    <property type="molecule type" value="Genomic_DNA"/>
</dbReference>
<dbReference type="Pfam" id="PF13976">
    <property type="entry name" value="gag_pre-integrs"/>
    <property type="match status" value="1"/>
</dbReference>
<feature type="domain" description="Retrovirus-related Pol polyprotein from transposon TNT 1-94-like beta-barrel" evidence="3">
    <location>
        <begin position="1"/>
        <end position="71"/>
    </location>
</feature>
<dbReference type="InterPro" id="IPR025724">
    <property type="entry name" value="GAG-pre-integrase_dom"/>
</dbReference>
<dbReference type="GO" id="GO:0003676">
    <property type="term" value="F:nucleic acid binding"/>
    <property type="evidence" value="ECO:0007669"/>
    <property type="project" value="InterPro"/>
</dbReference>
<dbReference type="InterPro" id="IPR054722">
    <property type="entry name" value="PolX-like_BBD"/>
</dbReference>
<organism evidence="4 6">
    <name type="scientific">Cucumis melo var. makuwa</name>
    <name type="common">Oriental melon</name>
    <dbReference type="NCBI Taxonomy" id="1194695"/>
    <lineage>
        <taxon>Eukaryota</taxon>
        <taxon>Viridiplantae</taxon>
        <taxon>Streptophyta</taxon>
        <taxon>Embryophyta</taxon>
        <taxon>Tracheophyta</taxon>
        <taxon>Spermatophyta</taxon>
        <taxon>Magnoliopsida</taxon>
        <taxon>eudicotyledons</taxon>
        <taxon>Gunneridae</taxon>
        <taxon>Pentapetalae</taxon>
        <taxon>rosids</taxon>
        <taxon>fabids</taxon>
        <taxon>Cucurbitales</taxon>
        <taxon>Cucurbitaceae</taxon>
        <taxon>Benincaseae</taxon>
        <taxon>Cucumis</taxon>
    </lineage>
</organism>
<proteinExistence type="predicted"/>
<dbReference type="STRING" id="1194695.A0A5A7UZX2"/>
<dbReference type="PANTHER" id="PTHR42648:SF28">
    <property type="entry name" value="TRANSPOSON-ENCODED PROTEIN WITH RIBONUCLEASE H-LIKE AND RETROVIRUS ZINC FINGER-LIKE DOMAINS"/>
    <property type="match status" value="1"/>
</dbReference>
<evidence type="ECO:0000313" key="4">
    <source>
        <dbReference type="EMBL" id="KAA0059756.1"/>
    </source>
</evidence>
<protein>
    <submittedName>
        <fullName evidence="4">Retrovirus-related Pol polyprotein from transposon TNT 1-94</fullName>
    </submittedName>
</protein>
<dbReference type="AlphaFoldDB" id="A0A5A7UZX2"/>
<dbReference type="InterPro" id="IPR012337">
    <property type="entry name" value="RNaseH-like_sf"/>
</dbReference>
<evidence type="ECO:0000256" key="1">
    <source>
        <dbReference type="ARBA" id="ARBA00022670"/>
    </source>
</evidence>
<dbReference type="EMBL" id="SSTD01017575">
    <property type="protein sequence ID" value="TYJ99770.1"/>
    <property type="molecule type" value="Genomic_DNA"/>
</dbReference>
<dbReference type="OrthoDB" id="1751483at2759"/>
<reference evidence="6 7" key="1">
    <citation type="submission" date="2019-08" db="EMBL/GenBank/DDBJ databases">
        <title>Draft genome sequences of two oriental melons (Cucumis melo L. var makuwa).</title>
        <authorList>
            <person name="Kwon S.-Y."/>
        </authorList>
    </citation>
    <scope>NUCLEOTIDE SEQUENCE [LARGE SCALE GENOMIC DNA]</scope>
    <source>
        <strain evidence="7">cv. Chang Bougi</strain>
        <strain evidence="6">cv. SW 3</strain>
        <tissue evidence="4">Leaf</tissue>
    </source>
</reference>
<evidence type="ECO:0000313" key="5">
    <source>
        <dbReference type="EMBL" id="TYJ99770.1"/>
    </source>
</evidence>
<dbReference type="GO" id="GO:0006508">
    <property type="term" value="P:proteolysis"/>
    <property type="evidence" value="ECO:0007669"/>
    <property type="project" value="UniProtKB-KW"/>
</dbReference>
<dbReference type="SUPFAM" id="SSF53098">
    <property type="entry name" value="Ribonuclease H-like"/>
    <property type="match status" value="1"/>
</dbReference>
<dbReference type="Gene3D" id="3.30.420.10">
    <property type="entry name" value="Ribonuclease H-like superfamily/Ribonuclease H"/>
    <property type="match status" value="1"/>
</dbReference>
<comment type="caution">
    <text evidence="4">The sequence shown here is derived from an EMBL/GenBank/DDBJ whole genome shotgun (WGS) entry which is preliminary data.</text>
</comment>
<evidence type="ECO:0000259" key="3">
    <source>
        <dbReference type="Pfam" id="PF22936"/>
    </source>
</evidence>
<dbReference type="Proteomes" id="UP000321947">
    <property type="component" value="Unassembled WGS sequence"/>
</dbReference>
<dbReference type="InterPro" id="IPR039537">
    <property type="entry name" value="Retrotran_Ty1/copia-like"/>
</dbReference>
<gene>
    <name evidence="5" type="ORF">E5676_scaffold896G00070</name>
    <name evidence="4" type="ORF">E6C27_scaffold108G00090</name>
</gene>
<dbReference type="PANTHER" id="PTHR42648">
    <property type="entry name" value="TRANSPOSASE, PUTATIVE-RELATED"/>
    <property type="match status" value="1"/>
</dbReference>
<dbReference type="InterPro" id="IPR036397">
    <property type="entry name" value="RNaseH_sf"/>
</dbReference>
<feature type="domain" description="GAG-pre-integrase" evidence="2">
    <location>
        <begin position="97"/>
        <end position="164"/>
    </location>
</feature>
<dbReference type="Proteomes" id="UP000321393">
    <property type="component" value="Unassembled WGS sequence"/>
</dbReference>
<dbReference type="GO" id="GO:0008233">
    <property type="term" value="F:peptidase activity"/>
    <property type="evidence" value="ECO:0007669"/>
    <property type="project" value="UniProtKB-KW"/>
</dbReference>
<dbReference type="Pfam" id="PF22936">
    <property type="entry name" value="Pol_BBD"/>
    <property type="match status" value="1"/>
</dbReference>
<sequence length="230" mass="26156">MTPLKRWFTTYKVWDEGLLYMGNDKAYKIVGIGSVTLKFKDGTTTLLRNVRHVPSLKINLISLGMLDSIGCEYKGSVRRFEIFKDSKIVLGGTKINGLFHIKEVSMNHVVLIVSNDKLTEGDLWHIRLSRISGKGLKILSEQGIIPKGVAEKLSFCEHCVVGKSTRQSFQKADHNTKDILDYIHSNLWGPSQTPSLNNSMYFLTFTDDCSRKSWVYFLKSKDQTLGKFKE</sequence>
<evidence type="ECO:0000259" key="2">
    <source>
        <dbReference type="Pfam" id="PF13976"/>
    </source>
</evidence>
<evidence type="ECO:0000313" key="7">
    <source>
        <dbReference type="Proteomes" id="UP000321947"/>
    </source>
</evidence>